<dbReference type="InterPro" id="IPR050282">
    <property type="entry name" value="Cycloisomerase_2"/>
</dbReference>
<evidence type="ECO:0000313" key="4">
    <source>
        <dbReference type="Proteomes" id="UP001519309"/>
    </source>
</evidence>
<dbReference type="EMBL" id="JAGGLP010000007">
    <property type="protein sequence ID" value="MBP2050788.1"/>
    <property type="molecule type" value="Genomic_DNA"/>
</dbReference>
<dbReference type="PROSITE" id="PS51318">
    <property type="entry name" value="TAT"/>
    <property type="match status" value="1"/>
</dbReference>
<evidence type="ECO:0000256" key="1">
    <source>
        <dbReference type="ARBA" id="ARBA00005564"/>
    </source>
</evidence>
<dbReference type="InterPro" id="IPR015943">
    <property type="entry name" value="WD40/YVTN_repeat-like_dom_sf"/>
</dbReference>
<proteinExistence type="inferred from homology"/>
<dbReference type="Proteomes" id="UP001519309">
    <property type="component" value="Unassembled WGS sequence"/>
</dbReference>
<dbReference type="Gene3D" id="2.130.10.10">
    <property type="entry name" value="YVTN repeat-like/Quinoprotein amine dehydrogenase"/>
    <property type="match status" value="1"/>
</dbReference>
<name>A0ABS4LTW4_9ACTN</name>
<dbReference type="InterPro" id="IPR011048">
    <property type="entry name" value="Haem_d1_sf"/>
</dbReference>
<dbReference type="Pfam" id="PF10282">
    <property type="entry name" value="Lactonase"/>
    <property type="match status" value="1"/>
</dbReference>
<organism evidence="3 4">
    <name type="scientific">Streptomyces griseochromogenes</name>
    <dbReference type="NCBI Taxonomy" id="68214"/>
    <lineage>
        <taxon>Bacteria</taxon>
        <taxon>Bacillati</taxon>
        <taxon>Actinomycetota</taxon>
        <taxon>Actinomycetes</taxon>
        <taxon>Kitasatosporales</taxon>
        <taxon>Streptomycetaceae</taxon>
        <taxon>Streptomyces</taxon>
    </lineage>
</organism>
<protein>
    <submittedName>
        <fullName evidence="3">6-phosphogluconolactonase (Cycloisomerase 2 family)</fullName>
    </submittedName>
</protein>
<feature type="region of interest" description="Disordered" evidence="2">
    <location>
        <begin position="1"/>
        <end position="23"/>
    </location>
</feature>
<reference evidence="3 4" key="1">
    <citation type="submission" date="2021-03" db="EMBL/GenBank/DDBJ databases">
        <title>Genomic Encyclopedia of Type Strains, Phase IV (KMG-IV): sequencing the most valuable type-strain genomes for metagenomic binning, comparative biology and taxonomic classification.</title>
        <authorList>
            <person name="Goeker M."/>
        </authorList>
    </citation>
    <scope>NUCLEOTIDE SEQUENCE [LARGE SCALE GENOMIC DNA]</scope>
    <source>
        <strain evidence="3 4">DSM 40499</strain>
    </source>
</reference>
<evidence type="ECO:0000313" key="3">
    <source>
        <dbReference type="EMBL" id="MBP2050788.1"/>
    </source>
</evidence>
<dbReference type="PANTHER" id="PTHR30344:SF1">
    <property type="entry name" value="6-PHOSPHOGLUCONOLACTONASE"/>
    <property type="match status" value="1"/>
</dbReference>
<dbReference type="InterPro" id="IPR006311">
    <property type="entry name" value="TAT_signal"/>
</dbReference>
<sequence>MNPDRTQPDPGGTLPDPGGQGPSYTRRRLLTLAGAGAAAALGWSGTTAAAGGTPRPHAHHAYIGGFTIGEYGLPGLPGIGVATVDAAGRLRLRGWQRDIANPSYLTLSPGRDHLYAVSQLPHGATGAVHAYRIDGDRLHPLGRPRSSGGAAPVHLAVHPEGRFLLTVNYDSGHIVVLPVAGDGGLGEAVQVIRHRGRGPDPVEQRGPHPHMIAFDPRGTRVLVPDKGDDHVHVYDFDTRAGRLTPVGATRLGSRVGPRHLVFHPRGHLAYVTNELGHTVSVLAYDAATGRLTPVSHASVAPPGINPRNAPSAVHVTADGRLLVTADRGLDTVESFRVSPSGRTLTLLESQPVTAKAPGTRWPRDVALDGSGRYVYTANQAGQSVSAFRLDRATGRLTPAAAPLRVASPSCVLLR</sequence>
<dbReference type="PANTHER" id="PTHR30344">
    <property type="entry name" value="6-PHOSPHOGLUCONOLACTONASE-RELATED"/>
    <property type="match status" value="1"/>
</dbReference>
<dbReference type="SUPFAM" id="SSF51004">
    <property type="entry name" value="C-terminal (heme d1) domain of cytochrome cd1-nitrite reductase"/>
    <property type="match status" value="1"/>
</dbReference>
<comment type="caution">
    <text evidence="3">The sequence shown here is derived from an EMBL/GenBank/DDBJ whole genome shotgun (WGS) entry which is preliminary data.</text>
</comment>
<dbReference type="InterPro" id="IPR019405">
    <property type="entry name" value="Lactonase_7-beta_prop"/>
</dbReference>
<dbReference type="RefSeq" id="WP_079146459.1">
    <property type="nucleotide sequence ID" value="NZ_CP016279.1"/>
</dbReference>
<comment type="similarity">
    <text evidence="1">Belongs to the cycloisomerase 2 family.</text>
</comment>
<feature type="compositionally biased region" description="Low complexity" evidence="2">
    <location>
        <begin position="8"/>
        <end position="17"/>
    </location>
</feature>
<evidence type="ECO:0000256" key="2">
    <source>
        <dbReference type="SAM" id="MobiDB-lite"/>
    </source>
</evidence>
<accession>A0ABS4LTW4</accession>
<gene>
    <name evidence="3" type="ORF">J2Z21_003738</name>
</gene>
<keyword evidence="4" id="KW-1185">Reference proteome</keyword>